<comment type="subcellular location">
    <subcellularLocation>
        <location evidence="1">Cell membrane</location>
        <topology evidence="1">Multi-pass membrane protein</topology>
    </subcellularLocation>
</comment>
<comment type="caution">
    <text evidence="9">The sequence shown here is derived from an EMBL/GenBank/DDBJ whole genome shotgun (WGS) entry which is preliminary data.</text>
</comment>
<evidence type="ECO:0000256" key="6">
    <source>
        <dbReference type="ARBA" id="ARBA00022989"/>
    </source>
</evidence>
<evidence type="ECO:0000313" key="9">
    <source>
        <dbReference type="EMBL" id="MFD1609041.1"/>
    </source>
</evidence>
<reference evidence="10" key="1">
    <citation type="journal article" date="2019" name="Int. J. Syst. Evol. Microbiol.">
        <title>The Global Catalogue of Microorganisms (GCM) 10K type strain sequencing project: providing services to taxonomists for standard genome sequencing and annotation.</title>
        <authorList>
            <consortium name="The Broad Institute Genomics Platform"/>
            <consortium name="The Broad Institute Genome Sequencing Center for Infectious Disease"/>
            <person name="Wu L."/>
            <person name="Ma J."/>
        </authorList>
    </citation>
    <scope>NUCLEOTIDE SEQUENCE [LARGE SCALE GENOMIC DNA]</scope>
    <source>
        <strain evidence="10">CGMCC 1.12376</strain>
    </source>
</reference>
<sequence length="177" mass="20894">MKKAYIPLILLVLVILEGLAINLLPKEIVLSDYLIIAHWVLAFLVYITVYYDEDDTYYSVIYAFIFGLFIDVIYTGILGVYMFSYGFVVYVMNRLRNLLYRNFYVLLLLGVIAFVMADFLIYIMYSVVGITDMVWQDYLLRRLLPTLAANLLFLLFLFPIFKKRLIRWSEEQLEQGN</sequence>
<dbReference type="EMBL" id="JBHUDE010000145">
    <property type="protein sequence ID" value="MFD1609041.1"/>
    <property type="molecule type" value="Genomic_DNA"/>
</dbReference>
<accession>A0ABW4HU17</accession>
<feature type="transmembrane region" description="Helical" evidence="8">
    <location>
        <begin position="103"/>
        <end position="123"/>
    </location>
</feature>
<dbReference type="Proteomes" id="UP001597221">
    <property type="component" value="Unassembled WGS sequence"/>
</dbReference>
<dbReference type="InterPro" id="IPR007227">
    <property type="entry name" value="Cell_shape_determining_MreD"/>
</dbReference>
<keyword evidence="5" id="KW-0133">Cell shape</keyword>
<evidence type="ECO:0000256" key="5">
    <source>
        <dbReference type="ARBA" id="ARBA00022960"/>
    </source>
</evidence>
<keyword evidence="7 8" id="KW-0472">Membrane</keyword>
<evidence type="ECO:0000313" key="10">
    <source>
        <dbReference type="Proteomes" id="UP001597221"/>
    </source>
</evidence>
<evidence type="ECO:0000256" key="3">
    <source>
        <dbReference type="ARBA" id="ARBA00022475"/>
    </source>
</evidence>
<dbReference type="RefSeq" id="WP_251517295.1">
    <property type="nucleotide sequence ID" value="NZ_JAMBON010000053.1"/>
</dbReference>
<keyword evidence="4 8" id="KW-0812">Transmembrane</keyword>
<dbReference type="NCBIfam" id="TIGR03426">
    <property type="entry name" value="shape_MreD"/>
    <property type="match status" value="1"/>
</dbReference>
<gene>
    <name evidence="9" type="primary">mreD</name>
    <name evidence="9" type="ORF">ACFSBH_15610</name>
</gene>
<organism evidence="9 10">
    <name type="scientific">Oceanobacillus luteolus</name>
    <dbReference type="NCBI Taxonomy" id="1274358"/>
    <lineage>
        <taxon>Bacteria</taxon>
        <taxon>Bacillati</taxon>
        <taxon>Bacillota</taxon>
        <taxon>Bacilli</taxon>
        <taxon>Bacillales</taxon>
        <taxon>Bacillaceae</taxon>
        <taxon>Oceanobacillus</taxon>
    </lineage>
</organism>
<feature type="transmembrane region" description="Helical" evidence="8">
    <location>
        <begin position="6"/>
        <end position="24"/>
    </location>
</feature>
<proteinExistence type="inferred from homology"/>
<feature type="transmembrane region" description="Helical" evidence="8">
    <location>
        <begin position="63"/>
        <end position="91"/>
    </location>
</feature>
<evidence type="ECO:0000256" key="2">
    <source>
        <dbReference type="ARBA" id="ARBA00007776"/>
    </source>
</evidence>
<evidence type="ECO:0000256" key="7">
    <source>
        <dbReference type="ARBA" id="ARBA00023136"/>
    </source>
</evidence>
<keyword evidence="3" id="KW-1003">Cell membrane</keyword>
<evidence type="ECO:0000256" key="4">
    <source>
        <dbReference type="ARBA" id="ARBA00022692"/>
    </source>
</evidence>
<feature type="transmembrane region" description="Helical" evidence="8">
    <location>
        <begin position="143"/>
        <end position="161"/>
    </location>
</feature>
<evidence type="ECO:0000256" key="1">
    <source>
        <dbReference type="ARBA" id="ARBA00004651"/>
    </source>
</evidence>
<name>A0ABW4HU17_9BACI</name>
<comment type="similarity">
    <text evidence="2">Belongs to the MreD family.</text>
</comment>
<feature type="transmembrane region" description="Helical" evidence="8">
    <location>
        <begin position="33"/>
        <end position="51"/>
    </location>
</feature>
<keyword evidence="6 8" id="KW-1133">Transmembrane helix</keyword>
<dbReference type="Pfam" id="PF04093">
    <property type="entry name" value="MreD"/>
    <property type="match status" value="1"/>
</dbReference>
<keyword evidence="10" id="KW-1185">Reference proteome</keyword>
<evidence type="ECO:0000256" key="8">
    <source>
        <dbReference type="SAM" id="Phobius"/>
    </source>
</evidence>
<protein>
    <submittedName>
        <fullName evidence="9">Rod shape-determining protein MreD</fullName>
    </submittedName>
</protein>